<evidence type="ECO:0000259" key="1">
    <source>
        <dbReference type="Pfam" id="PF00884"/>
    </source>
</evidence>
<dbReference type="Proteomes" id="UP000630149">
    <property type="component" value="Unassembled WGS sequence"/>
</dbReference>
<accession>A0A917NDC6</accession>
<sequence>MSYFTLTLSITQYNNIFSQQIPNLPLYSKLYAYVFPSPNSERMIYNWSEQFFVQPPFSNDPLNYPLAPLRCQKPKSPTNIILIMVDALRFDVVNQRVMPHLSQFAEESWQFQNHLSGGNSTQAGLFSLFYSLPSNYWTAAKNEKKAPVLMEILRENNYVIKVIWSVSITPPAFDKTLYLKIKNLNVHGTAGRDTAEKDRNTTNEALQFLRETNVKQPIFMHVFYDATHNYCRPQSYSKPFQPAKENCLRFGFSDELEPLPYFNRYLNAAHFVDTEIHRLLVHLKEKGYYENSIIIITSDHGEEFNDNKQNYWGHSGNYTQTQVHIPMIIHWPNTTPLRFTYRTSGYDVVPTLLQGLFSCENPISDYSIGQHLLNKNNRPPFLLAGSYVNMGIIEPDRLTTLEASGQIKIAKPNAEVDEQAVPRMKIIHQVLELMRAYYKK</sequence>
<dbReference type="AlphaFoldDB" id="A0A917NDC6"/>
<dbReference type="PANTHER" id="PTHR43751:SF3">
    <property type="entry name" value="SULFATASE N-TERMINAL DOMAIN-CONTAINING PROTEIN"/>
    <property type="match status" value="1"/>
</dbReference>
<gene>
    <name evidence="2" type="ORF">GCM10007966_20440</name>
</gene>
<comment type="caution">
    <text evidence="2">The sequence shown here is derived from an EMBL/GenBank/DDBJ whole genome shotgun (WGS) entry which is preliminary data.</text>
</comment>
<evidence type="ECO:0000313" key="2">
    <source>
        <dbReference type="EMBL" id="GGI91690.1"/>
    </source>
</evidence>
<organism evidence="2 3">
    <name type="scientific">Legionella impletisoli</name>
    <dbReference type="NCBI Taxonomy" id="343510"/>
    <lineage>
        <taxon>Bacteria</taxon>
        <taxon>Pseudomonadati</taxon>
        <taxon>Pseudomonadota</taxon>
        <taxon>Gammaproteobacteria</taxon>
        <taxon>Legionellales</taxon>
        <taxon>Legionellaceae</taxon>
        <taxon>Legionella</taxon>
    </lineage>
</organism>
<dbReference type="SUPFAM" id="SSF53649">
    <property type="entry name" value="Alkaline phosphatase-like"/>
    <property type="match status" value="1"/>
</dbReference>
<dbReference type="InterPro" id="IPR017850">
    <property type="entry name" value="Alkaline_phosphatase_core_sf"/>
</dbReference>
<dbReference type="EMBL" id="BMOB01000011">
    <property type="protein sequence ID" value="GGI91690.1"/>
    <property type="molecule type" value="Genomic_DNA"/>
</dbReference>
<protein>
    <recommendedName>
        <fullName evidence="1">Sulfatase N-terminal domain-containing protein</fullName>
    </recommendedName>
</protein>
<reference evidence="2" key="2">
    <citation type="submission" date="2020-09" db="EMBL/GenBank/DDBJ databases">
        <authorList>
            <person name="Sun Q."/>
            <person name="Ohkuma M."/>
        </authorList>
    </citation>
    <scope>NUCLEOTIDE SEQUENCE</scope>
    <source>
        <strain evidence="2">JCM 13919</strain>
    </source>
</reference>
<dbReference type="PANTHER" id="PTHR43751">
    <property type="entry name" value="SULFATASE"/>
    <property type="match status" value="1"/>
</dbReference>
<dbReference type="InterPro" id="IPR000917">
    <property type="entry name" value="Sulfatase_N"/>
</dbReference>
<name>A0A917NDC6_9GAMM</name>
<feature type="domain" description="Sulfatase N-terminal" evidence="1">
    <location>
        <begin position="79"/>
        <end position="354"/>
    </location>
</feature>
<dbReference type="InterPro" id="IPR052701">
    <property type="entry name" value="GAG_Ulvan_Degrading_Sulfatases"/>
</dbReference>
<dbReference type="Pfam" id="PF00884">
    <property type="entry name" value="Sulfatase"/>
    <property type="match status" value="1"/>
</dbReference>
<proteinExistence type="predicted"/>
<keyword evidence="3" id="KW-1185">Reference proteome</keyword>
<evidence type="ECO:0000313" key="3">
    <source>
        <dbReference type="Proteomes" id="UP000630149"/>
    </source>
</evidence>
<dbReference type="CDD" id="cd16148">
    <property type="entry name" value="sulfatase_like"/>
    <property type="match status" value="1"/>
</dbReference>
<dbReference type="Gene3D" id="3.40.720.10">
    <property type="entry name" value="Alkaline Phosphatase, subunit A"/>
    <property type="match status" value="1"/>
</dbReference>
<reference evidence="2" key="1">
    <citation type="journal article" date="2014" name="Int. J. Syst. Evol. Microbiol.">
        <title>Complete genome sequence of Corynebacterium casei LMG S-19264T (=DSM 44701T), isolated from a smear-ripened cheese.</title>
        <authorList>
            <consortium name="US DOE Joint Genome Institute (JGI-PGF)"/>
            <person name="Walter F."/>
            <person name="Albersmeier A."/>
            <person name="Kalinowski J."/>
            <person name="Ruckert C."/>
        </authorList>
    </citation>
    <scope>NUCLEOTIDE SEQUENCE</scope>
    <source>
        <strain evidence="2">JCM 13919</strain>
    </source>
</reference>